<comment type="caution">
    <text evidence="1">The sequence shown here is derived from an EMBL/GenBank/DDBJ whole genome shotgun (WGS) entry which is preliminary data.</text>
</comment>
<proteinExistence type="predicted"/>
<reference evidence="1" key="1">
    <citation type="journal article" date="2022" name="bioRxiv">
        <title>Sequencing and chromosome-scale assembly of the giantPleurodeles waltlgenome.</title>
        <authorList>
            <person name="Brown T."/>
            <person name="Elewa A."/>
            <person name="Iarovenko S."/>
            <person name="Subramanian E."/>
            <person name="Araus A.J."/>
            <person name="Petzold A."/>
            <person name="Susuki M."/>
            <person name="Suzuki K.-i.T."/>
            <person name="Hayashi T."/>
            <person name="Toyoda A."/>
            <person name="Oliveira C."/>
            <person name="Osipova E."/>
            <person name="Leigh N.D."/>
            <person name="Simon A."/>
            <person name="Yun M.H."/>
        </authorList>
    </citation>
    <scope>NUCLEOTIDE SEQUENCE</scope>
    <source>
        <strain evidence="1">20211129_DDA</strain>
        <tissue evidence="1">Liver</tissue>
    </source>
</reference>
<gene>
    <name evidence="1" type="ORF">NDU88_006793</name>
</gene>
<accession>A0AAV7MKZ8</accession>
<evidence type="ECO:0000313" key="2">
    <source>
        <dbReference type="Proteomes" id="UP001066276"/>
    </source>
</evidence>
<dbReference type="EMBL" id="JANPWB010000014">
    <property type="protein sequence ID" value="KAJ1101728.1"/>
    <property type="molecule type" value="Genomic_DNA"/>
</dbReference>
<keyword evidence="2" id="KW-1185">Reference proteome</keyword>
<sequence length="82" mass="9454">NVKMLSFQMFCSGNNGGCSYINKAWTGTHWNHSARSFLYDTMAWTTVQKMYCPKSEKLELCRLCKDLKVLNYFLVSVKGTVE</sequence>
<dbReference type="AlphaFoldDB" id="A0AAV7MKZ8"/>
<dbReference type="Proteomes" id="UP001066276">
    <property type="component" value="Chromosome 10"/>
</dbReference>
<feature type="non-terminal residue" evidence="1">
    <location>
        <position position="82"/>
    </location>
</feature>
<protein>
    <submittedName>
        <fullName evidence="1">Uncharacterized protein</fullName>
    </submittedName>
</protein>
<evidence type="ECO:0000313" key="1">
    <source>
        <dbReference type="EMBL" id="KAJ1101728.1"/>
    </source>
</evidence>
<feature type="non-terminal residue" evidence="1">
    <location>
        <position position="1"/>
    </location>
</feature>
<name>A0AAV7MKZ8_PLEWA</name>
<organism evidence="1 2">
    <name type="scientific">Pleurodeles waltl</name>
    <name type="common">Iberian ribbed newt</name>
    <dbReference type="NCBI Taxonomy" id="8319"/>
    <lineage>
        <taxon>Eukaryota</taxon>
        <taxon>Metazoa</taxon>
        <taxon>Chordata</taxon>
        <taxon>Craniata</taxon>
        <taxon>Vertebrata</taxon>
        <taxon>Euteleostomi</taxon>
        <taxon>Amphibia</taxon>
        <taxon>Batrachia</taxon>
        <taxon>Caudata</taxon>
        <taxon>Salamandroidea</taxon>
        <taxon>Salamandridae</taxon>
        <taxon>Pleurodelinae</taxon>
        <taxon>Pleurodeles</taxon>
    </lineage>
</organism>